<dbReference type="InterPro" id="IPR012337">
    <property type="entry name" value="RNaseH-like_sf"/>
</dbReference>
<dbReference type="Pfam" id="PF05380">
    <property type="entry name" value="Peptidase_A17"/>
    <property type="match status" value="1"/>
</dbReference>
<dbReference type="SUPFAM" id="SSF53098">
    <property type="entry name" value="Ribonuclease H-like"/>
    <property type="match status" value="1"/>
</dbReference>
<dbReference type="CDD" id="cd00303">
    <property type="entry name" value="retropepsin_like"/>
    <property type="match status" value="1"/>
</dbReference>
<dbReference type="InterPro" id="IPR011010">
    <property type="entry name" value="DNA_brk_join_enz"/>
</dbReference>
<dbReference type="Pfam" id="PF12384">
    <property type="entry name" value="Peptidase_A2B"/>
    <property type="match status" value="1"/>
</dbReference>
<organism evidence="4 5">
    <name type="scientific">Plutella xylostella</name>
    <name type="common">Diamondback moth</name>
    <name type="synonym">Plutella maculipennis</name>
    <dbReference type="NCBI Taxonomy" id="51655"/>
    <lineage>
        <taxon>Eukaryota</taxon>
        <taxon>Metazoa</taxon>
        <taxon>Ecdysozoa</taxon>
        <taxon>Arthropoda</taxon>
        <taxon>Hexapoda</taxon>
        <taxon>Insecta</taxon>
        <taxon>Pterygota</taxon>
        <taxon>Neoptera</taxon>
        <taxon>Endopterygota</taxon>
        <taxon>Lepidoptera</taxon>
        <taxon>Glossata</taxon>
        <taxon>Ditrysia</taxon>
        <taxon>Yponomeutoidea</taxon>
        <taxon>Plutellidae</taxon>
        <taxon>Plutella</taxon>
    </lineage>
</organism>
<dbReference type="GO" id="GO:0071897">
    <property type="term" value="P:DNA biosynthetic process"/>
    <property type="evidence" value="ECO:0007669"/>
    <property type="project" value="UniProtKB-ARBA"/>
</dbReference>
<protein>
    <submittedName>
        <fullName evidence="4">(diamondback moth) hypothetical protein</fullName>
    </submittedName>
</protein>
<gene>
    <name evidence="4" type="ORF">PLXY2_LOCUS1143</name>
</gene>
<dbReference type="GO" id="GO:0042575">
    <property type="term" value="C:DNA polymerase complex"/>
    <property type="evidence" value="ECO:0007669"/>
    <property type="project" value="UniProtKB-ARBA"/>
</dbReference>
<name>A0A8S4D914_PLUXY</name>
<dbReference type="Gene3D" id="1.10.340.70">
    <property type="match status" value="1"/>
</dbReference>
<dbReference type="InterPro" id="IPR005312">
    <property type="entry name" value="DUF1759"/>
</dbReference>
<dbReference type="EMBL" id="CAJHNJ030000003">
    <property type="protein sequence ID" value="CAG9092796.1"/>
    <property type="molecule type" value="Genomic_DNA"/>
</dbReference>
<dbReference type="PANTHER" id="PTHR47331:SF4">
    <property type="entry name" value="PEPTIDASE S1 DOMAIN-CONTAINING PROTEIN"/>
    <property type="match status" value="1"/>
</dbReference>
<feature type="domain" description="Peptidase A2B Ty3 transposon peptidase" evidence="2">
    <location>
        <begin position="425"/>
        <end position="496"/>
    </location>
</feature>
<evidence type="ECO:0000313" key="4">
    <source>
        <dbReference type="EMBL" id="CAG9092796.1"/>
    </source>
</evidence>
<dbReference type="InterPro" id="IPR041588">
    <property type="entry name" value="Integrase_H2C2"/>
</dbReference>
<dbReference type="GO" id="GO:0006310">
    <property type="term" value="P:DNA recombination"/>
    <property type="evidence" value="ECO:0007669"/>
    <property type="project" value="InterPro"/>
</dbReference>
<proteinExistence type="predicted"/>
<dbReference type="Pfam" id="PF00589">
    <property type="entry name" value="Phage_integrase"/>
    <property type="match status" value="1"/>
</dbReference>
<dbReference type="InterPro" id="IPR002104">
    <property type="entry name" value="Integrase_catalytic"/>
</dbReference>
<evidence type="ECO:0000313" key="5">
    <source>
        <dbReference type="Proteomes" id="UP000653454"/>
    </source>
</evidence>
<reference evidence="4" key="1">
    <citation type="submission" date="2020-11" db="EMBL/GenBank/DDBJ databases">
        <authorList>
            <person name="Whiteford S."/>
        </authorList>
    </citation>
    <scope>NUCLEOTIDE SEQUENCE</scope>
</reference>
<feature type="domain" description="Integrase zinc-binding" evidence="3">
    <location>
        <begin position="1342"/>
        <end position="1395"/>
    </location>
</feature>
<dbReference type="Proteomes" id="UP000653454">
    <property type="component" value="Unassembled WGS sequence"/>
</dbReference>
<dbReference type="Pfam" id="PF17921">
    <property type="entry name" value="Integrase_H2C2"/>
    <property type="match status" value="1"/>
</dbReference>
<dbReference type="Pfam" id="PF03564">
    <property type="entry name" value="DUF1759"/>
    <property type="match status" value="1"/>
</dbReference>
<dbReference type="InterPro" id="IPR024650">
    <property type="entry name" value="Peptidase_A2B"/>
</dbReference>
<dbReference type="InterPro" id="IPR036397">
    <property type="entry name" value="RNaseH_sf"/>
</dbReference>
<dbReference type="InterPro" id="IPR008042">
    <property type="entry name" value="Retrotrans_Pao"/>
</dbReference>
<dbReference type="SUPFAM" id="SSF56349">
    <property type="entry name" value="DNA breaking-rejoining enzymes"/>
    <property type="match status" value="1"/>
</dbReference>
<comment type="caution">
    <text evidence="4">The sequence shown here is derived from an EMBL/GenBank/DDBJ whole genome shotgun (WGS) entry which is preliminary data.</text>
</comment>
<accession>A0A8S4D914</accession>
<keyword evidence="5" id="KW-1185">Reference proteome</keyword>
<sequence length="1639" mass="184720">MDNEGTLSVLINQRGQVKGLITKLYNYFVDLSPNTSLSQDALTVKEERLKQLFGRYENYNLQIIGLDPSDREDVDAFEDKYVTTLAKIKSMLRANALSEPKMPVVTSTPTALPQISVPIFTGKYSDYKTFIGLFNSLVDNNRNLEKIQKFYYLRSFVSDEPFDLIKNLPMIAESYDEGLKIIHARYDNQYKIRNEHLNMLLDLQPISKSTASNIRQFVSNVKQQLAALKNLDCKVDEWDPLVLCVLLRKLDLICNREFQLTLDLQPSVDKLIAFLERRASALENSEQPHLERTKMTCGIGVAASEEPPDSSKPSSKSPAACQICKLPHKLFNCGKFKLMSISERLKHVTENKLCSVCLNKHAQKCRYFFKCSFCKKGHNSLLHQDSQSPKSTSPVTLLSNSSSTQVLLPTARVKLVGTDGTVVYAKALLDSGSQTSFVTAELVELLKIQPRKVNSGVIGIGNSASKLNECVDIKLHSLTHNFNINVVCYVLDKITSRLPQAPVDMSKLVLPPNITLADRDFGVPSDIHILMGADVFFQVLLPLESTSSATVSPHNAHHGSLPAPTIVNTKFGHIIAGNTYNHSYSLPLEKHCLFCKTCDSDITKTISNFWQAESVPEVFTEKLSEHNTCEQIFKENVKLENNRFEVALPLKLPLESVNETLGDSLHFALKRFHNLEKRLQKDSQLNDLYKKFIAEYLALDHASVINIEDYDLGRDPTYFLPHHPVIRMDKRTTKCRTVFDGGMLSNKKVSLNDLQLNGPVVQRDLFDIVILFRLEKYIIISDIKHMFRAISLKPEHRPLQNILWRDSPDKPIDCIQLKTLTYGLKSSSYLATRCLIELAERYGDEFPKAAFVLKNQTYVDDILATADTLDSLIETKKQICSLLELGGFQLHKWSSNAPQVLHDIPIQNQYFDKVDLQEDNVCLKTLGINYDIKSDSLTLSAPRLEKKVPATKREILSFISKFFDPVGLAGPIVVGGKAIMQKVWKEHVGWDSPLSDPLMKEWNDFYNSLNIMGPIVISRFAHLDNSACIQLVGFADASSSTAYGCCLYLRVVDTAGNVSISLLSSKSRVNPIKKELTVPRLELNAAVLLAKLAKRVHDILSLKVNVSNVVLYSDSQIVLAWIATNVVTLNTYVANRVLLITQLTCDYTWAYVSTEHNPADCLSRGVAPHELQQHPLWWTASPCLHERDYFVPTYEPFSVNALPELRPYAELPMAMVSVNSDSIDINCNFLDKFSNITKMQRVLAYVLRFCNNARTKSVKRSDPFLTAAELDDSMSYILLYEQQKCMSDEIRLLRGKKPLKDNLKSLDPFLDDRGLIRVGGRLQNANISYSQKHQIILPKDSRVTKLIIKSEHEKNLHAGQKIVLSSLNQKYWLLNGIREIKKVIHKCITCFKLKKEFSEQLMGSLPHDRVNVCRPFQKVGIDFAGPISVKQSTIRRSVISTGYICVIVCFVTKAIHLEMVSDIKTDSFLACLKRFISRRGLPTDIFCDNASTFKSAKTQLHELFKQFNTKEHQSLVHSFASSKATTIKDYIEVTKDLRQTSNNNLLLTFKRPHKAATAQSISRWIKQVLSESGVDVSVYSGHSTRHASTSAASSSGLSVEAIRKAAGWTKNSETFAKFYHRQVLDEGSFAKSVCLPRGN</sequence>
<evidence type="ECO:0000259" key="2">
    <source>
        <dbReference type="Pfam" id="PF12384"/>
    </source>
</evidence>
<dbReference type="SUPFAM" id="SSF56672">
    <property type="entry name" value="DNA/RNA polymerases"/>
    <property type="match status" value="1"/>
</dbReference>
<dbReference type="PANTHER" id="PTHR47331">
    <property type="entry name" value="PHD-TYPE DOMAIN-CONTAINING PROTEIN"/>
    <property type="match status" value="1"/>
</dbReference>
<dbReference type="GO" id="GO:0003677">
    <property type="term" value="F:DNA binding"/>
    <property type="evidence" value="ECO:0007669"/>
    <property type="project" value="InterPro"/>
</dbReference>
<evidence type="ECO:0000259" key="1">
    <source>
        <dbReference type="Pfam" id="PF00589"/>
    </source>
</evidence>
<dbReference type="Gene3D" id="3.30.420.10">
    <property type="entry name" value="Ribonuclease H-like superfamily/Ribonuclease H"/>
    <property type="match status" value="1"/>
</dbReference>
<dbReference type="InterPro" id="IPR043502">
    <property type="entry name" value="DNA/RNA_pol_sf"/>
</dbReference>
<dbReference type="GO" id="GO:0015074">
    <property type="term" value="P:DNA integration"/>
    <property type="evidence" value="ECO:0007669"/>
    <property type="project" value="InterPro"/>
</dbReference>
<feature type="domain" description="Tyr recombinase" evidence="1">
    <location>
        <begin position="1508"/>
        <end position="1621"/>
    </location>
</feature>
<evidence type="ECO:0000259" key="3">
    <source>
        <dbReference type="Pfam" id="PF17921"/>
    </source>
</evidence>